<organism evidence="2 3">
    <name type="scientific">Halocalculus aciditolerans</name>
    <dbReference type="NCBI Taxonomy" id="1383812"/>
    <lineage>
        <taxon>Archaea</taxon>
        <taxon>Methanobacteriati</taxon>
        <taxon>Methanobacteriota</taxon>
        <taxon>Stenosarchaea group</taxon>
        <taxon>Halobacteria</taxon>
        <taxon>Halobacteriales</taxon>
        <taxon>Halobacteriaceae</taxon>
        <taxon>Halocalculus</taxon>
    </lineage>
</organism>
<dbReference type="Proteomes" id="UP000607197">
    <property type="component" value="Unassembled WGS sequence"/>
</dbReference>
<keyword evidence="3" id="KW-1185">Reference proteome</keyword>
<proteinExistence type="predicted"/>
<reference evidence="2" key="1">
    <citation type="journal article" date="2014" name="Int. J. Syst. Evol. Microbiol.">
        <title>Complete genome sequence of Corynebacterium casei LMG S-19264T (=DSM 44701T), isolated from a smear-ripened cheese.</title>
        <authorList>
            <consortium name="US DOE Joint Genome Institute (JGI-PGF)"/>
            <person name="Walter F."/>
            <person name="Albersmeier A."/>
            <person name="Kalinowski J."/>
            <person name="Ruckert C."/>
        </authorList>
    </citation>
    <scope>NUCLEOTIDE SEQUENCE</scope>
    <source>
        <strain evidence="2">JCM 19596</strain>
    </source>
</reference>
<comment type="caution">
    <text evidence="2">The sequence shown here is derived from an EMBL/GenBank/DDBJ whole genome shotgun (WGS) entry which is preliminary data.</text>
</comment>
<name>A0A830FMB9_9EURY</name>
<reference evidence="2" key="2">
    <citation type="submission" date="2020-09" db="EMBL/GenBank/DDBJ databases">
        <authorList>
            <person name="Sun Q."/>
            <person name="Ohkuma M."/>
        </authorList>
    </citation>
    <scope>NUCLEOTIDE SEQUENCE</scope>
    <source>
        <strain evidence="2">JCM 19596</strain>
    </source>
</reference>
<dbReference type="EMBL" id="BMPG01000005">
    <property type="protein sequence ID" value="GGL69929.1"/>
    <property type="molecule type" value="Genomic_DNA"/>
</dbReference>
<evidence type="ECO:0000313" key="3">
    <source>
        <dbReference type="Proteomes" id="UP000607197"/>
    </source>
</evidence>
<evidence type="ECO:0000256" key="1">
    <source>
        <dbReference type="SAM" id="MobiDB-lite"/>
    </source>
</evidence>
<sequence length="106" mass="11705">MTQRELALARYRFLTDRSVAERLHHGLFSTATVLTEPRQLFGNTPITSLTLYSRLLTLVCPSTGSRMIVVGPPFRPSAMATPRAASDRLGSEGRDEWGQGVDAENE</sequence>
<feature type="region of interest" description="Disordered" evidence="1">
    <location>
        <begin position="72"/>
        <end position="106"/>
    </location>
</feature>
<dbReference type="AlphaFoldDB" id="A0A830FMB9"/>
<protein>
    <submittedName>
        <fullName evidence="2">Uncharacterized protein</fullName>
    </submittedName>
</protein>
<evidence type="ECO:0000313" key="2">
    <source>
        <dbReference type="EMBL" id="GGL69929.1"/>
    </source>
</evidence>
<accession>A0A830FMB9</accession>
<gene>
    <name evidence="2" type="ORF">GCM10009039_29950</name>
</gene>
<feature type="compositionally biased region" description="Basic and acidic residues" evidence="1">
    <location>
        <begin position="85"/>
        <end position="97"/>
    </location>
</feature>